<dbReference type="RefSeq" id="WP_058524956.1">
    <property type="nucleotide sequence ID" value="NZ_CAAAHV010000010.1"/>
</dbReference>
<dbReference type="PANTHER" id="PTHR43712">
    <property type="entry name" value="PUTATIVE (AFU_ORTHOLOGUE AFUA_4G14580)-RELATED"/>
    <property type="match status" value="1"/>
</dbReference>
<evidence type="ECO:0000313" key="8">
    <source>
        <dbReference type="Proteomes" id="UP000255066"/>
    </source>
</evidence>
<dbReference type="Proteomes" id="UP000255066">
    <property type="component" value="Unassembled WGS sequence"/>
</dbReference>
<keyword evidence="1 6" id="KW-0489">Methyltransferase</keyword>
<dbReference type="PANTHER" id="PTHR43712:SF2">
    <property type="entry name" value="O-METHYLTRANSFERASE CICE"/>
    <property type="match status" value="1"/>
</dbReference>
<evidence type="ECO:0000313" key="5">
    <source>
        <dbReference type="EMBL" id="KTC68389.1"/>
    </source>
</evidence>
<gene>
    <name evidence="6" type="primary">tcmN_1</name>
    <name evidence="5" type="ORF">Lbir_2991</name>
    <name evidence="6" type="ORF">NCTC12437_00662</name>
</gene>
<dbReference type="OrthoDB" id="582216at2"/>
<sequence length="369" mass="42631">MKTIKSWLNAKLKKITDDSYPLEQLVAGKPKKKAPNADFYKNYFSLIADGARLKLVEAMFSLNLFELFEGKEYVLESEIISKLGLMPVRAKKWLHLLSSEHFLIKAQSRDYQVAYRLPPEFIEIMNSDKWWGMKFFFNTWQVAADENLSDVLRYGKIKISVSWPPQTDGEVMWLEDWMRNTIQRPAERFLESIDFTKVRNVFDVGGGDGSLACQLVNAYPHLNITVYNLPKSAALARENIEAQGLTRQIKVLEGDFIAEDAFPTGFDLFLFSRVLYDWDEAVNRKLLRMVYQALPANGLVAICETFKENNNDLCLSAEYRYIFHDDFSPNVMKAAADYYRMLEKIGFTIVLPTSNKTDVMYYSIITARK</sequence>
<evidence type="ECO:0000256" key="1">
    <source>
        <dbReference type="ARBA" id="ARBA00022603"/>
    </source>
</evidence>
<reference evidence="5 7" key="1">
    <citation type="submission" date="2015-11" db="EMBL/GenBank/DDBJ databases">
        <title>Genomic analysis of 38 Legionella species identifies large and diverse effector repertoires.</title>
        <authorList>
            <person name="Burstein D."/>
            <person name="Amaro F."/>
            <person name="Zusman T."/>
            <person name="Lifshitz Z."/>
            <person name="Cohen O."/>
            <person name="Gilbert J.A."/>
            <person name="Pupko T."/>
            <person name="Shuman H.A."/>
            <person name="Segal G."/>
        </authorList>
    </citation>
    <scope>NUCLEOTIDE SEQUENCE [LARGE SCALE GENOMIC DNA]</scope>
    <source>
        <strain evidence="5 7">CDC#1407-AL-14</strain>
    </source>
</reference>
<dbReference type="Proteomes" id="UP000054735">
    <property type="component" value="Unassembled WGS sequence"/>
</dbReference>
<dbReference type="InterPro" id="IPR001077">
    <property type="entry name" value="COMT_C"/>
</dbReference>
<keyword evidence="3" id="KW-0949">S-adenosyl-L-methionine</keyword>
<keyword evidence="7" id="KW-1185">Reference proteome</keyword>
<feature type="domain" description="O-methyltransferase C-terminal" evidence="4">
    <location>
        <begin position="176"/>
        <end position="347"/>
    </location>
</feature>
<dbReference type="InterPro" id="IPR016461">
    <property type="entry name" value="COMT-like"/>
</dbReference>
<dbReference type="GO" id="GO:0032259">
    <property type="term" value="P:methylation"/>
    <property type="evidence" value="ECO:0007669"/>
    <property type="project" value="UniProtKB-KW"/>
</dbReference>
<proteinExistence type="predicted"/>
<protein>
    <submittedName>
        <fullName evidence="6">Methyltransferase</fullName>
    </submittedName>
</protein>
<dbReference type="InterPro" id="IPR029063">
    <property type="entry name" value="SAM-dependent_MTases_sf"/>
</dbReference>
<dbReference type="Pfam" id="PF00891">
    <property type="entry name" value="Methyltransf_2"/>
    <property type="match status" value="1"/>
</dbReference>
<evidence type="ECO:0000313" key="7">
    <source>
        <dbReference type="Proteomes" id="UP000054735"/>
    </source>
</evidence>
<evidence type="ECO:0000256" key="2">
    <source>
        <dbReference type="ARBA" id="ARBA00022679"/>
    </source>
</evidence>
<dbReference type="EMBL" id="UGNW01000001">
    <property type="protein sequence ID" value="STX30895.1"/>
    <property type="molecule type" value="Genomic_DNA"/>
</dbReference>
<dbReference type="STRING" id="28083.Lbir_2991"/>
<keyword evidence="2 6" id="KW-0808">Transferase</keyword>
<dbReference type="GO" id="GO:0008171">
    <property type="term" value="F:O-methyltransferase activity"/>
    <property type="evidence" value="ECO:0007669"/>
    <property type="project" value="InterPro"/>
</dbReference>
<dbReference type="AlphaFoldDB" id="A0A378I809"/>
<dbReference type="EMBL" id="LNXT01000048">
    <property type="protein sequence ID" value="KTC68389.1"/>
    <property type="molecule type" value="Genomic_DNA"/>
</dbReference>
<reference evidence="6 8" key="2">
    <citation type="submission" date="2018-06" db="EMBL/GenBank/DDBJ databases">
        <authorList>
            <consortium name="Pathogen Informatics"/>
            <person name="Doyle S."/>
        </authorList>
    </citation>
    <scope>NUCLEOTIDE SEQUENCE [LARGE SCALE GENOMIC DNA]</scope>
    <source>
        <strain evidence="6 8">NCTC12437</strain>
    </source>
</reference>
<evidence type="ECO:0000313" key="6">
    <source>
        <dbReference type="EMBL" id="STX30895.1"/>
    </source>
</evidence>
<evidence type="ECO:0000259" key="4">
    <source>
        <dbReference type="Pfam" id="PF00891"/>
    </source>
</evidence>
<evidence type="ECO:0000256" key="3">
    <source>
        <dbReference type="ARBA" id="ARBA00022691"/>
    </source>
</evidence>
<name>A0A378I809_9GAMM</name>
<organism evidence="6 8">
    <name type="scientific">Legionella birminghamensis</name>
    <dbReference type="NCBI Taxonomy" id="28083"/>
    <lineage>
        <taxon>Bacteria</taxon>
        <taxon>Pseudomonadati</taxon>
        <taxon>Pseudomonadota</taxon>
        <taxon>Gammaproteobacteria</taxon>
        <taxon>Legionellales</taxon>
        <taxon>Legionellaceae</taxon>
        <taxon>Legionella</taxon>
    </lineage>
</organism>
<dbReference type="SUPFAM" id="SSF53335">
    <property type="entry name" value="S-adenosyl-L-methionine-dependent methyltransferases"/>
    <property type="match status" value="1"/>
</dbReference>
<dbReference type="CDD" id="cd02440">
    <property type="entry name" value="AdoMet_MTases"/>
    <property type="match status" value="1"/>
</dbReference>
<accession>A0A378I809</accession>
<dbReference type="Gene3D" id="3.40.50.150">
    <property type="entry name" value="Vaccinia Virus protein VP39"/>
    <property type="match status" value="1"/>
</dbReference>
<dbReference type="PROSITE" id="PS51683">
    <property type="entry name" value="SAM_OMT_II"/>
    <property type="match status" value="1"/>
</dbReference>